<dbReference type="PANTHER" id="PTHR23429">
    <property type="entry name" value="GLUCOSE-6-PHOSPHATE 1-DEHYDROGENASE G6PD"/>
    <property type="match status" value="1"/>
</dbReference>
<dbReference type="EC" id="1.1.1.49" evidence="6"/>
<keyword evidence="2 6" id="KW-0313">Glucose metabolism</keyword>
<dbReference type="InterPro" id="IPR022675">
    <property type="entry name" value="G6P_DH_C"/>
</dbReference>
<feature type="binding site" evidence="6">
    <location>
        <begin position="84"/>
        <end position="85"/>
    </location>
    <ligand>
        <name>NADP(+)</name>
        <dbReference type="ChEBI" id="CHEBI:58349"/>
    </ligand>
</feature>
<feature type="binding site" evidence="6">
    <location>
        <position position="202"/>
    </location>
    <ligand>
        <name>substrate</name>
    </ligand>
</feature>
<feature type="binding site" evidence="6">
    <location>
        <position position="221"/>
    </location>
    <ligand>
        <name>substrate</name>
    </ligand>
</feature>
<dbReference type="NCBIfam" id="NF009492">
    <property type="entry name" value="PRK12853.1-3"/>
    <property type="match status" value="1"/>
</dbReference>
<keyword evidence="10" id="KW-1185">Reference proteome</keyword>
<dbReference type="GO" id="GO:0004345">
    <property type="term" value="F:glucose-6-phosphate dehydrogenase activity"/>
    <property type="evidence" value="ECO:0007669"/>
    <property type="project" value="UniProtKB-EC"/>
</dbReference>
<dbReference type="SUPFAM" id="SSF51735">
    <property type="entry name" value="NAD(P)-binding Rossmann-fold domains"/>
    <property type="match status" value="1"/>
</dbReference>
<gene>
    <name evidence="6" type="primary">zwf</name>
    <name evidence="9" type="ORF">ACFP3V_03055</name>
</gene>
<comment type="similarity">
    <text evidence="6">Belongs to the glucose-6-phosphate dehydrogenase family.</text>
</comment>
<dbReference type="HAMAP" id="MF_00966">
    <property type="entry name" value="G6PD"/>
    <property type="match status" value="1"/>
</dbReference>
<dbReference type="InterPro" id="IPR036291">
    <property type="entry name" value="NAD(P)-bd_dom_sf"/>
</dbReference>
<evidence type="ECO:0000313" key="10">
    <source>
        <dbReference type="Proteomes" id="UP001596174"/>
    </source>
</evidence>
<dbReference type="PIRSF" id="PIRSF000110">
    <property type="entry name" value="G6PD"/>
    <property type="match status" value="1"/>
</dbReference>
<dbReference type="EMBL" id="JBHSQJ010000010">
    <property type="protein sequence ID" value="MFC5906201.1"/>
    <property type="molecule type" value="Genomic_DNA"/>
</dbReference>
<comment type="catalytic activity">
    <reaction evidence="6">
        <text>D-glucose 6-phosphate + NADP(+) = 6-phospho-D-glucono-1,5-lactone + NADPH + H(+)</text>
        <dbReference type="Rhea" id="RHEA:15841"/>
        <dbReference type="ChEBI" id="CHEBI:15378"/>
        <dbReference type="ChEBI" id="CHEBI:57783"/>
        <dbReference type="ChEBI" id="CHEBI:57955"/>
        <dbReference type="ChEBI" id="CHEBI:58349"/>
        <dbReference type="ChEBI" id="CHEBI:61548"/>
        <dbReference type="EC" id="1.1.1.49"/>
    </reaction>
</comment>
<dbReference type="PRINTS" id="PR00079">
    <property type="entry name" value="G6PDHDRGNASE"/>
</dbReference>
<accession>A0ABW1FZL6</accession>
<feature type="domain" description="Glucose-6-phosphate dehydrogenase NAD-binding" evidence="7">
    <location>
        <begin position="6"/>
        <end position="173"/>
    </location>
</feature>
<reference evidence="10" key="1">
    <citation type="journal article" date="2019" name="Int. J. Syst. Evol. Microbiol.">
        <title>The Global Catalogue of Microorganisms (GCM) 10K type strain sequencing project: providing services to taxonomists for standard genome sequencing and annotation.</title>
        <authorList>
            <consortium name="The Broad Institute Genomics Platform"/>
            <consortium name="The Broad Institute Genome Sequencing Center for Infectious Disease"/>
            <person name="Wu L."/>
            <person name="Ma J."/>
        </authorList>
    </citation>
    <scope>NUCLEOTIDE SEQUENCE [LARGE SCALE GENOMIC DNA]</scope>
    <source>
        <strain evidence="10">JCM 4816</strain>
    </source>
</reference>
<dbReference type="SUPFAM" id="SSF55347">
    <property type="entry name" value="Glyceraldehyde-3-phosphate dehydrogenase-like, C-terminal domain"/>
    <property type="match status" value="1"/>
</dbReference>
<evidence type="ECO:0000259" key="7">
    <source>
        <dbReference type="Pfam" id="PF00479"/>
    </source>
</evidence>
<comment type="caution">
    <text evidence="6">Lacks conserved residue(s) required for the propagation of feature annotation.</text>
</comment>
<keyword evidence="5 6" id="KW-0119">Carbohydrate metabolism</keyword>
<evidence type="ECO:0000256" key="3">
    <source>
        <dbReference type="ARBA" id="ARBA00022857"/>
    </source>
</evidence>
<evidence type="ECO:0000256" key="2">
    <source>
        <dbReference type="ARBA" id="ARBA00022526"/>
    </source>
</evidence>
<comment type="caution">
    <text evidence="9">The sequence shown here is derived from an EMBL/GenBank/DDBJ whole genome shotgun (WGS) entry which is preliminary data.</text>
</comment>
<evidence type="ECO:0000313" key="9">
    <source>
        <dbReference type="EMBL" id="MFC5906201.1"/>
    </source>
</evidence>
<dbReference type="InterPro" id="IPR022674">
    <property type="entry name" value="G6P_DH_NAD-bd"/>
</dbReference>
<dbReference type="Gene3D" id="3.40.50.720">
    <property type="entry name" value="NAD(P)-binding Rossmann-like Domain"/>
    <property type="match status" value="1"/>
</dbReference>
<dbReference type="Proteomes" id="UP001596174">
    <property type="component" value="Unassembled WGS sequence"/>
</dbReference>
<evidence type="ECO:0000256" key="5">
    <source>
        <dbReference type="ARBA" id="ARBA00023277"/>
    </source>
</evidence>
<feature type="binding site" evidence="6">
    <location>
        <position position="134"/>
    </location>
    <ligand>
        <name>NADP(+)</name>
        <dbReference type="ChEBI" id="CHEBI:58349"/>
    </ligand>
</feature>
<dbReference type="Pfam" id="PF02781">
    <property type="entry name" value="G6PD_C"/>
    <property type="match status" value="1"/>
</dbReference>
<keyword evidence="3 6" id="KW-0521">NADP</keyword>
<dbReference type="Pfam" id="PF00479">
    <property type="entry name" value="G6PD_N"/>
    <property type="match status" value="1"/>
</dbReference>
<protein>
    <recommendedName>
        <fullName evidence="6">Glucose-6-phosphate 1-dehydrogenase</fullName>
        <shortName evidence="6">G6PD</shortName>
        <ecNumber evidence="6">1.1.1.49</ecNumber>
    </recommendedName>
</protein>
<dbReference type="RefSeq" id="WP_380579384.1">
    <property type="nucleotide sequence ID" value="NZ_JBHSQJ010000010.1"/>
</dbReference>
<feature type="active site" description="Proton acceptor" evidence="6">
    <location>
        <position position="226"/>
    </location>
</feature>
<dbReference type="Gene3D" id="3.30.360.10">
    <property type="entry name" value="Dihydrodipicolinate Reductase, domain 2"/>
    <property type="match status" value="1"/>
</dbReference>
<feature type="binding site" evidence="6">
    <location>
        <position position="326"/>
    </location>
    <ligand>
        <name>substrate</name>
    </ligand>
</feature>
<proteinExistence type="inferred from homology"/>
<keyword evidence="4 6" id="KW-0560">Oxidoreductase</keyword>
<name>A0ABW1FZL6_9ACTN</name>
<organism evidence="9 10">
    <name type="scientific">Streptacidiphilus monticola</name>
    <dbReference type="NCBI Taxonomy" id="2161674"/>
    <lineage>
        <taxon>Bacteria</taxon>
        <taxon>Bacillati</taxon>
        <taxon>Actinomycetota</taxon>
        <taxon>Actinomycetes</taxon>
        <taxon>Kitasatosporales</taxon>
        <taxon>Streptomycetaceae</taxon>
        <taxon>Streptacidiphilus</taxon>
    </lineage>
</organism>
<dbReference type="InterPro" id="IPR001282">
    <property type="entry name" value="G6P_DH"/>
</dbReference>
<feature type="binding site" evidence="6">
    <location>
        <position position="43"/>
    </location>
    <ligand>
        <name>NADP(+)</name>
        <dbReference type="ChEBI" id="CHEBI:58349"/>
    </ligand>
</feature>
<evidence type="ECO:0000256" key="1">
    <source>
        <dbReference type="ARBA" id="ARBA00004937"/>
    </source>
</evidence>
<evidence type="ECO:0000256" key="6">
    <source>
        <dbReference type="HAMAP-Rule" id="MF_00966"/>
    </source>
</evidence>
<evidence type="ECO:0000259" key="8">
    <source>
        <dbReference type="Pfam" id="PF02781"/>
    </source>
</evidence>
<comment type="function">
    <text evidence="6">Catalyzes the oxidation of glucose 6-phosphate to 6-phosphogluconolactone.</text>
</comment>
<feature type="domain" description="Glucose-6-phosphate dehydrogenase C-terminal" evidence="8">
    <location>
        <begin position="178"/>
        <end position="453"/>
    </location>
</feature>
<evidence type="ECO:0000256" key="4">
    <source>
        <dbReference type="ARBA" id="ARBA00023002"/>
    </source>
</evidence>
<comment type="pathway">
    <text evidence="1 6">Carbohydrate degradation; pentose phosphate pathway; D-ribulose 5-phosphate from D-glucose 6-phosphate (oxidative stage): step 1/3.</text>
</comment>
<feature type="binding site" evidence="6">
    <location>
        <position position="164"/>
    </location>
    <ligand>
        <name>substrate</name>
    </ligand>
</feature>
<dbReference type="PANTHER" id="PTHR23429:SF0">
    <property type="entry name" value="GLUCOSE-6-PHOSPHATE 1-DEHYDROGENASE"/>
    <property type="match status" value="1"/>
</dbReference>
<sequence length="457" mass="50070">MIDRLVVFGATGDLSARYLLPGLAALHTAGHLDARFQLIGADRKEWDGERFRGWAAEQLDRHGAAWPHGARKAVTSAAEFRRADVTDPADVAAAIAGDGPVALYLALPPSLFPTAITSLHRAGIPPGSRIVLEKPFGESLADAVELNRLLADLLPEQAVFRVDHFLAMTTVQNLLGSRLANRVLEPIWNSTHIAEIDIVWDETLALEGRAGYYDGVGALKDMLQNHLLQLLCLVAMEPPVSLDERDLRNRKVDVLRSVRPLTESDVLRRTRRARYTAGRIGGRDVPSYVDEDGVDPARRTETFAEVELELDSWRWAGTVFRLRSGKALGADRKEVAVRFRAVPHLPFGDEEEAPPNLLRFGLDPEDLTFHLTGTGSHTHTLAPLTLSARMEPPELPAYGRLLLDVLTGNPALSIRGDEAEEAWRILTPVLTAWSQGLVPLDEYPAGSDGPRPAGEPG</sequence>